<evidence type="ECO:0000313" key="3">
    <source>
        <dbReference type="Proteomes" id="UP001596380"/>
    </source>
</evidence>
<dbReference type="InterPro" id="IPR016187">
    <property type="entry name" value="CTDL_fold"/>
</dbReference>
<reference evidence="3" key="1">
    <citation type="journal article" date="2019" name="Int. J. Syst. Evol. Microbiol.">
        <title>The Global Catalogue of Microorganisms (GCM) 10K type strain sequencing project: providing services to taxonomists for standard genome sequencing and annotation.</title>
        <authorList>
            <consortium name="The Broad Institute Genomics Platform"/>
            <consortium name="The Broad Institute Genome Sequencing Center for Infectious Disease"/>
            <person name="Wu L."/>
            <person name="Ma J."/>
        </authorList>
    </citation>
    <scope>NUCLEOTIDE SEQUENCE [LARGE SCALE GENOMIC DNA]</scope>
    <source>
        <strain evidence="3">JCM 3369</strain>
    </source>
</reference>
<dbReference type="SMART" id="SM00220">
    <property type="entry name" value="S_TKc"/>
    <property type="match status" value="1"/>
</dbReference>
<dbReference type="InterPro" id="IPR051043">
    <property type="entry name" value="Sulfatase_Mod_Factor_Kinase"/>
</dbReference>
<dbReference type="InterPro" id="IPR000719">
    <property type="entry name" value="Prot_kinase_dom"/>
</dbReference>
<keyword evidence="3" id="KW-1185">Reference proteome</keyword>
<sequence length="564" mass="60865">MGLEKGRVLPTGETVVAVHRGGFGEVGVLEDEFEARKVVKRISDEVLARVGEPVTTAFFNECRTAVARLNGAPYTAPALLALRSLDDLGPVLFVGHVDGPALRDLVAGGRRQSLGQTVRMGGQLAAAIAFAHAQNVRHRDLKPSNVLLTRGNDIQLIDWGLSRAHDEAGLTAGVAAYLSPQRQVDSRLDDPADDVYALGVLLYECLTGGYPRDPVLPDRVRATLAGVHPYAPGHVVELLARMIAPDPAERPEAAEAAAVLGDAELMDDVASREMELPFCRACRYVAQDARPSCPVCGAAMYHRVARPPRPGMVRVPAGVFAHGLSANQASNALMAAGMPADPQQLARLAPDDDPPRRMFCPGFDIDVTPVTNAAYAEFVEDTNYPMPEGLLAGSTGLPDHPVAHVSWRDALCYALWAGKRLPRPLEWEKAARGDQDDRAYPWGDVWQPRRCNHDQLPAPRFRRTYPVTGFTEGEEDGRSPFGVVQMAGNVSEWVSEGGKTEARNSEMRGVRGGGWSDQVALYGLVSLQIEAAIDYQEANVGFRCAVDIVYDEQPVTGPEGGCGE</sequence>
<gene>
    <name evidence="2" type="ORF">ACFQKB_24505</name>
</gene>
<feature type="domain" description="Protein kinase" evidence="1">
    <location>
        <begin position="12"/>
        <end position="265"/>
    </location>
</feature>
<dbReference type="Proteomes" id="UP001596380">
    <property type="component" value="Unassembled WGS sequence"/>
</dbReference>
<dbReference type="PROSITE" id="PS00108">
    <property type="entry name" value="PROTEIN_KINASE_ST"/>
    <property type="match status" value="1"/>
</dbReference>
<dbReference type="PANTHER" id="PTHR23150">
    <property type="entry name" value="SULFATASE MODIFYING FACTOR 1, 2"/>
    <property type="match status" value="1"/>
</dbReference>
<protein>
    <submittedName>
        <fullName evidence="2">SUMF1/EgtB/PvdO family nonheme iron enzyme</fullName>
    </submittedName>
</protein>
<proteinExistence type="predicted"/>
<dbReference type="PANTHER" id="PTHR23150:SF19">
    <property type="entry name" value="FORMYLGLYCINE-GENERATING ENZYME"/>
    <property type="match status" value="1"/>
</dbReference>
<dbReference type="Pfam" id="PF03781">
    <property type="entry name" value="FGE-sulfatase"/>
    <property type="match status" value="1"/>
</dbReference>
<evidence type="ECO:0000259" key="1">
    <source>
        <dbReference type="PROSITE" id="PS50011"/>
    </source>
</evidence>
<dbReference type="RefSeq" id="WP_160819107.1">
    <property type="nucleotide sequence ID" value="NZ_JBHSXS010000016.1"/>
</dbReference>
<dbReference type="PROSITE" id="PS50011">
    <property type="entry name" value="PROTEIN_KINASE_DOM"/>
    <property type="match status" value="1"/>
</dbReference>
<dbReference type="InterPro" id="IPR005532">
    <property type="entry name" value="SUMF_dom"/>
</dbReference>
<name>A0ABW2CQG6_9ACTN</name>
<dbReference type="InterPro" id="IPR042095">
    <property type="entry name" value="SUMF_sf"/>
</dbReference>
<organism evidence="2 3">
    <name type="scientific">Actinomadura yumaensis</name>
    <dbReference type="NCBI Taxonomy" id="111807"/>
    <lineage>
        <taxon>Bacteria</taxon>
        <taxon>Bacillati</taxon>
        <taxon>Actinomycetota</taxon>
        <taxon>Actinomycetes</taxon>
        <taxon>Streptosporangiales</taxon>
        <taxon>Thermomonosporaceae</taxon>
        <taxon>Actinomadura</taxon>
    </lineage>
</organism>
<accession>A0ABW2CQG6</accession>
<dbReference type="Gene3D" id="1.10.510.10">
    <property type="entry name" value="Transferase(Phosphotransferase) domain 1"/>
    <property type="match status" value="1"/>
</dbReference>
<dbReference type="InterPro" id="IPR011009">
    <property type="entry name" value="Kinase-like_dom_sf"/>
</dbReference>
<dbReference type="EMBL" id="JBHSXS010000016">
    <property type="protein sequence ID" value="MFC6882939.1"/>
    <property type="molecule type" value="Genomic_DNA"/>
</dbReference>
<evidence type="ECO:0000313" key="2">
    <source>
        <dbReference type="EMBL" id="MFC6882939.1"/>
    </source>
</evidence>
<dbReference type="Gene3D" id="3.90.1580.10">
    <property type="entry name" value="paralog of FGE (formylglycine-generating enzyme)"/>
    <property type="match status" value="1"/>
</dbReference>
<dbReference type="InterPro" id="IPR008271">
    <property type="entry name" value="Ser/Thr_kinase_AS"/>
</dbReference>
<dbReference type="Pfam" id="PF00069">
    <property type="entry name" value="Pkinase"/>
    <property type="match status" value="1"/>
</dbReference>
<dbReference type="SUPFAM" id="SSF56436">
    <property type="entry name" value="C-type lectin-like"/>
    <property type="match status" value="1"/>
</dbReference>
<dbReference type="SUPFAM" id="SSF56112">
    <property type="entry name" value="Protein kinase-like (PK-like)"/>
    <property type="match status" value="1"/>
</dbReference>
<comment type="caution">
    <text evidence="2">The sequence shown here is derived from an EMBL/GenBank/DDBJ whole genome shotgun (WGS) entry which is preliminary data.</text>
</comment>